<organism evidence="1 2">
    <name type="scientific">Modicisalibacter xianhensis</name>
    <dbReference type="NCBI Taxonomy" id="442341"/>
    <lineage>
        <taxon>Bacteria</taxon>
        <taxon>Pseudomonadati</taxon>
        <taxon>Pseudomonadota</taxon>
        <taxon>Gammaproteobacteria</taxon>
        <taxon>Oceanospirillales</taxon>
        <taxon>Halomonadaceae</taxon>
        <taxon>Modicisalibacter</taxon>
    </lineage>
</organism>
<sequence>MRLIDRYPATACLVLAAALLGIVALFHTAIGGGL</sequence>
<protein>
    <submittedName>
        <fullName evidence="1">Uncharacterized protein</fullName>
    </submittedName>
</protein>
<dbReference type="EMBL" id="SOEC01000035">
    <property type="protein sequence ID" value="TDX21609.1"/>
    <property type="molecule type" value="Genomic_DNA"/>
</dbReference>
<gene>
    <name evidence="1" type="ORF">DFO67_13519</name>
</gene>
<evidence type="ECO:0000313" key="1">
    <source>
        <dbReference type="EMBL" id="TDX21609.1"/>
    </source>
</evidence>
<accession>A0A4R8F880</accession>
<dbReference type="Proteomes" id="UP000294489">
    <property type="component" value="Unassembled WGS sequence"/>
</dbReference>
<proteinExistence type="predicted"/>
<name>A0A4R8F880_9GAMM</name>
<evidence type="ECO:0000313" key="2">
    <source>
        <dbReference type="Proteomes" id="UP000294489"/>
    </source>
</evidence>
<reference evidence="1 2" key="1">
    <citation type="submission" date="2019-03" db="EMBL/GenBank/DDBJ databases">
        <title>Freshwater and sediment microbial communities from various areas in North America, analyzing microbe dynamics in response to fracking.</title>
        <authorList>
            <person name="Lamendella R."/>
        </authorList>
    </citation>
    <scope>NUCLEOTIDE SEQUENCE [LARGE SCALE GENOMIC DNA]</scope>
    <source>
        <strain evidence="1 2">6_TX</strain>
    </source>
</reference>
<comment type="caution">
    <text evidence="1">The sequence shown here is derived from an EMBL/GenBank/DDBJ whole genome shotgun (WGS) entry which is preliminary data.</text>
</comment>
<dbReference type="AlphaFoldDB" id="A0A4R8F880"/>